<dbReference type="AlphaFoldDB" id="F2UW42"/>
<dbReference type="eggNOG" id="ENOG5033Y6U">
    <property type="taxonomic scope" value="Bacteria"/>
</dbReference>
<feature type="compositionally biased region" description="Basic and acidic residues" evidence="1">
    <location>
        <begin position="34"/>
        <end position="52"/>
    </location>
</feature>
<reference evidence="3 4" key="2">
    <citation type="submission" date="2011-10" db="EMBL/GenBank/DDBJ databases">
        <title>The Genome Sequence of Actinomyces viscosus C505.</title>
        <authorList>
            <consortium name="The Broad Institute Genome Sequencing Platform"/>
            <consortium name="The Broad Institute Genome Sequencing Center for Infectious Disease"/>
            <person name="Earl A."/>
            <person name="Ward D."/>
            <person name="Feldgarden M."/>
            <person name="Gevers D."/>
            <person name="Sibley C.D."/>
            <person name="Field T.R."/>
            <person name="Grinwis M."/>
            <person name="Eshaghurshan C.S."/>
            <person name="Surette M.G."/>
            <person name="Young S.K."/>
            <person name="Zeng Q."/>
            <person name="Gargeya S."/>
            <person name="Fitzgerald M."/>
            <person name="Haas B."/>
            <person name="Abouelleil A."/>
            <person name="Alvarado L."/>
            <person name="Arachchi H.M."/>
            <person name="Berlin A."/>
            <person name="Brown A."/>
            <person name="Chapman S.B."/>
            <person name="Chen Z."/>
            <person name="Dunbar C."/>
            <person name="Freedman E."/>
            <person name="Gearin G."/>
            <person name="Goldberg J."/>
            <person name="Griggs A."/>
            <person name="Gujja S."/>
            <person name="Heiman D."/>
            <person name="Howarth C."/>
            <person name="Larson L."/>
            <person name="Lui A."/>
            <person name="MacDonald P.J.P."/>
            <person name="Montmayeur A."/>
            <person name="Murphy C."/>
            <person name="Neiman D."/>
            <person name="Pearson M."/>
            <person name="Priest M."/>
            <person name="Roberts A."/>
            <person name="Saif S."/>
            <person name="Shea T."/>
            <person name="Shenoy N."/>
            <person name="Sisk P."/>
            <person name="Stolte C."/>
            <person name="Sykes S."/>
            <person name="Wortman J."/>
            <person name="Nusbaum C."/>
            <person name="Birren B."/>
        </authorList>
    </citation>
    <scope>NUCLEOTIDE SEQUENCE [LARGE SCALE GENOMIC DNA]</scope>
    <source>
        <strain evidence="3 4">C505</strain>
    </source>
</reference>
<comment type="caution">
    <text evidence="3">The sequence shown here is derived from an EMBL/GenBank/DDBJ whole genome shotgun (WGS) entry which is preliminary data.</text>
</comment>
<gene>
    <name evidence="3" type="ORF">HMPREF0059_00644</name>
</gene>
<sequence>MEAIPPAISPADDGHPHTENLEQFSTKLRPSRPTTKDPHSMPRATDVDHPIDESTSASDYSADQADAAFNRRRRHHQRIIAALKSLRFGCFLGMVAAAALCVICGSGIAKVLLKLPLLSWKGLALTVFLWACGVVLWPEPRLGTPSTRSRMLAAARSALMLLPAVLVPAAAVYAVLPIVSLWRFVFSTYAVSLGEALAYSMGITAFALLLSTDILLRASRALFEPYAEKSLYEPNPISARIHDLRDQLRRPWRSSLQTLGPRALLALVPVVALVASFAVPYLGHPTASARPTITQATGPSVNADQLPAYPTGFASQETWTKNLASGQDVIAGAAGPIILTSDGVTGLDPRDGSNRWSYQRKGSTAGEVIRSPDGRYMALRFDDPVVYTSLTNTDGELDSSTPKATVVLDTITGATVFDWRGDSPLQMTDSAVLYGTTAYSLKDRSTMWDLRKLTVDGASGPQPAQAAYFGAAGHSAFVLSLPSRDRDVVVSQKDPTTTHELPDLTPRSSPQTTRGSDVDHGPVVINGWTVVDKPGGKQVKPSWSEKGLQDREVQAVSLDGLAGVPGADTRAYDLGMTSKVNSVASRKSQTLVTLPPLPAEKPKNDVDSDLLLWEASGTVGSVFNPRTLAVTPAAQTPGLAAASIGITQAALSEAVEGRITIKPADGSSGVSIPLAPGTTFAPPGDKLYNPHLKDLALADVKPEENLVSAISTPGATIIMVQTGTRYSGTSRIYAVGGEAR</sequence>
<protein>
    <submittedName>
        <fullName evidence="3">Uncharacterized protein</fullName>
    </submittedName>
</protein>
<name>F2UW42_ACTVI</name>
<feature type="region of interest" description="Disordered" evidence="1">
    <location>
        <begin position="1"/>
        <end position="62"/>
    </location>
</feature>
<organism evidence="3 4">
    <name type="scientific">Actinomyces viscosus C505</name>
    <dbReference type="NCBI Taxonomy" id="562973"/>
    <lineage>
        <taxon>Bacteria</taxon>
        <taxon>Bacillati</taxon>
        <taxon>Actinomycetota</taxon>
        <taxon>Actinomycetes</taxon>
        <taxon>Actinomycetales</taxon>
        <taxon>Actinomycetaceae</taxon>
        <taxon>Actinomyces</taxon>
    </lineage>
</organism>
<dbReference type="EMBL" id="ACRE02000026">
    <property type="protein sequence ID" value="EGE39295.1"/>
    <property type="molecule type" value="Genomic_DNA"/>
</dbReference>
<feature type="compositionally biased region" description="Polar residues" evidence="1">
    <location>
        <begin position="506"/>
        <end position="515"/>
    </location>
</feature>
<dbReference type="Proteomes" id="UP000004668">
    <property type="component" value="Unassembled WGS sequence"/>
</dbReference>
<evidence type="ECO:0000256" key="2">
    <source>
        <dbReference type="SAM" id="Phobius"/>
    </source>
</evidence>
<feature type="region of interest" description="Disordered" evidence="1">
    <location>
        <begin position="488"/>
        <end position="523"/>
    </location>
</feature>
<feature type="transmembrane region" description="Helical" evidence="2">
    <location>
        <begin position="118"/>
        <end position="137"/>
    </location>
</feature>
<dbReference type="HOGENOM" id="CLU_021569_0_0_11"/>
<feature type="transmembrane region" description="Helical" evidence="2">
    <location>
        <begin position="88"/>
        <end position="112"/>
    </location>
</feature>
<keyword evidence="2" id="KW-1133">Transmembrane helix</keyword>
<feature type="transmembrane region" description="Helical" evidence="2">
    <location>
        <begin position="158"/>
        <end position="184"/>
    </location>
</feature>
<evidence type="ECO:0000313" key="4">
    <source>
        <dbReference type="Proteomes" id="UP000004668"/>
    </source>
</evidence>
<proteinExistence type="predicted"/>
<evidence type="ECO:0000313" key="3">
    <source>
        <dbReference type="EMBL" id="EGE39295.1"/>
    </source>
</evidence>
<accession>F2UW42</accession>
<reference evidence="4" key="1">
    <citation type="submission" date="2010-02" db="EMBL/GenBank/DDBJ databases">
        <title>The Genome Sequence of Prevotella oris strain C735.</title>
        <authorList>
            <consortium name="The Broad Institute Genome Sequencing Platform"/>
            <person name="Ward D."/>
            <person name="Feldgarden M."/>
            <person name="Earl A."/>
            <person name="Young S.K."/>
            <person name="Zeng Q."/>
            <person name="Koehrsen M."/>
            <person name="Alvarado L."/>
            <person name="Berlin A."/>
            <person name="Bochicchio J."/>
            <person name="Borenstein D."/>
            <person name="Chapman S.B."/>
            <person name="Chen Z."/>
            <person name="Engels R."/>
            <person name="Freedman E."/>
            <person name="Gellesch M."/>
            <person name="Goldberg J."/>
            <person name="Griggs A."/>
            <person name="Gujja S."/>
            <person name="Heilman E."/>
            <person name="Heiman D."/>
            <person name="Hepburn T."/>
            <person name="Howarth C."/>
            <person name="Jen D."/>
            <person name="Larson L."/>
            <person name="Mehta T."/>
            <person name="Park D."/>
            <person name="Pearson M."/>
            <person name="Roberts A."/>
            <person name="Saif S."/>
            <person name="Shea T."/>
            <person name="Shenoy N."/>
            <person name="Sisk P."/>
            <person name="Stolte C."/>
            <person name="Sykes S."/>
            <person name="Thomson T."/>
            <person name="Walk T."/>
            <person name="White J."/>
            <person name="Yandava C."/>
            <person name="Sibley C.D."/>
            <person name="Field T.R."/>
            <person name="Grinwis M."/>
            <person name="Eshaghurshan C.S."/>
            <person name="Surette M.G."/>
            <person name="Haas B."/>
            <person name="Nusbaum C."/>
            <person name="Birren B."/>
        </authorList>
    </citation>
    <scope>NUCLEOTIDE SEQUENCE [LARGE SCALE GENOMIC DNA]</scope>
    <source>
        <strain evidence="4">C505</strain>
    </source>
</reference>
<evidence type="ECO:0000256" key="1">
    <source>
        <dbReference type="SAM" id="MobiDB-lite"/>
    </source>
</evidence>
<feature type="transmembrane region" description="Helical" evidence="2">
    <location>
        <begin position="263"/>
        <end position="283"/>
    </location>
</feature>
<feature type="transmembrane region" description="Helical" evidence="2">
    <location>
        <begin position="196"/>
        <end position="216"/>
    </location>
</feature>
<keyword evidence="2" id="KW-0812">Transmembrane</keyword>
<keyword evidence="2" id="KW-0472">Membrane</keyword>